<comment type="subunit">
    <text evidence="6">Homotetramer.</text>
</comment>
<evidence type="ECO:0000256" key="6">
    <source>
        <dbReference type="ARBA" id="ARBA00011881"/>
    </source>
</evidence>
<dbReference type="InterPro" id="IPR029044">
    <property type="entry name" value="Nucleotide-diphossugar_trans"/>
</dbReference>
<dbReference type="Proteomes" id="UP000186132">
    <property type="component" value="Unassembled WGS sequence"/>
</dbReference>
<dbReference type="PANTHER" id="PTHR21485:SF3">
    <property type="entry name" value="N-ACYLNEURAMINATE CYTIDYLYLTRANSFERASE"/>
    <property type="match status" value="1"/>
</dbReference>
<dbReference type="GO" id="GO:0016788">
    <property type="term" value="F:hydrolase activity, acting on ester bonds"/>
    <property type="evidence" value="ECO:0007669"/>
    <property type="project" value="InterPro"/>
</dbReference>
<dbReference type="STRING" id="1206085.SAMN05443575_2415"/>
<dbReference type="EMBL" id="FQVU01000003">
    <property type="protein sequence ID" value="SHG62831.1"/>
    <property type="molecule type" value="Genomic_DNA"/>
</dbReference>
<evidence type="ECO:0000313" key="11">
    <source>
        <dbReference type="EMBL" id="SHG62831.1"/>
    </source>
</evidence>
<proteinExistence type="inferred from homology"/>
<keyword evidence="8" id="KW-0479">Metal-binding</keyword>
<comment type="catalytic activity">
    <reaction evidence="1">
        <text>an N-acylneuraminate + CTP = a CMP-N-acyl-beta-neuraminate + diphosphate</text>
        <dbReference type="Rhea" id="RHEA:11344"/>
        <dbReference type="ChEBI" id="CHEBI:33019"/>
        <dbReference type="ChEBI" id="CHEBI:37563"/>
        <dbReference type="ChEBI" id="CHEBI:60073"/>
        <dbReference type="ChEBI" id="CHEBI:68671"/>
        <dbReference type="EC" id="2.7.7.43"/>
    </reaction>
</comment>
<dbReference type="InterPro" id="IPR050793">
    <property type="entry name" value="CMP-NeuNAc_synthase"/>
</dbReference>
<dbReference type="InterPro" id="IPR010023">
    <property type="entry name" value="KdsC_fam"/>
</dbReference>
<dbReference type="UniPathway" id="UPA00628"/>
<dbReference type="GO" id="GO:0008781">
    <property type="term" value="F:N-acylneuraminate cytidylyltransferase activity"/>
    <property type="evidence" value="ECO:0007669"/>
    <property type="project" value="UniProtKB-EC"/>
</dbReference>
<evidence type="ECO:0000256" key="5">
    <source>
        <dbReference type="ARBA" id="ARBA00010726"/>
    </source>
</evidence>
<dbReference type="GO" id="GO:0046872">
    <property type="term" value="F:metal ion binding"/>
    <property type="evidence" value="ECO:0007669"/>
    <property type="project" value="UniProtKB-KW"/>
</dbReference>
<dbReference type="InterPro" id="IPR003329">
    <property type="entry name" value="Cytidylyl_trans"/>
</dbReference>
<evidence type="ECO:0000256" key="4">
    <source>
        <dbReference type="ARBA" id="ARBA00005893"/>
    </source>
</evidence>
<evidence type="ECO:0000313" key="12">
    <source>
        <dbReference type="Proteomes" id="UP000186132"/>
    </source>
</evidence>
<dbReference type="Pfam" id="PF02348">
    <property type="entry name" value="CTP_transf_3"/>
    <property type="match status" value="1"/>
</dbReference>
<evidence type="ECO:0000256" key="7">
    <source>
        <dbReference type="ARBA" id="ARBA00012491"/>
    </source>
</evidence>
<protein>
    <recommendedName>
        <fullName evidence="7">N-acylneuraminate cytidylyltransferase</fullName>
        <ecNumber evidence="7">2.7.7.43</ecNumber>
    </recommendedName>
</protein>
<comment type="similarity">
    <text evidence="4">Belongs to the KdsC family.</text>
</comment>
<dbReference type="SFLD" id="SFLDS00003">
    <property type="entry name" value="Haloacid_Dehalogenase"/>
    <property type="match status" value="1"/>
</dbReference>
<dbReference type="CDD" id="cd02513">
    <property type="entry name" value="CMP-NeuAc_Synthase"/>
    <property type="match status" value="1"/>
</dbReference>
<evidence type="ECO:0000256" key="3">
    <source>
        <dbReference type="ARBA" id="ARBA00005141"/>
    </source>
</evidence>
<dbReference type="SUPFAM" id="SSF53448">
    <property type="entry name" value="Nucleotide-diphospho-sugar transferases"/>
    <property type="match status" value="1"/>
</dbReference>
<comment type="similarity">
    <text evidence="5">Belongs to the CMP-NeuNAc synthase family.</text>
</comment>
<dbReference type="InterPro" id="IPR036412">
    <property type="entry name" value="HAD-like_sf"/>
</dbReference>
<dbReference type="SFLD" id="SFLDG01138">
    <property type="entry name" value="C1.6.2:_Deoxy-d-mannose-octulo"/>
    <property type="match status" value="1"/>
</dbReference>
<evidence type="ECO:0000256" key="9">
    <source>
        <dbReference type="ARBA" id="ARBA00022801"/>
    </source>
</evidence>
<dbReference type="SUPFAM" id="SSF56784">
    <property type="entry name" value="HAD-like"/>
    <property type="match status" value="1"/>
</dbReference>
<dbReference type="PANTHER" id="PTHR21485">
    <property type="entry name" value="HAD SUPERFAMILY MEMBERS CMAS AND KDSC"/>
    <property type="match status" value="1"/>
</dbReference>
<dbReference type="GO" id="GO:0006054">
    <property type="term" value="P:N-acetylneuraminate metabolic process"/>
    <property type="evidence" value="ECO:0007669"/>
    <property type="project" value="UniProtKB-UniPathway"/>
</dbReference>
<name>A0A1M5LCQ5_9ACTN</name>
<evidence type="ECO:0000256" key="1">
    <source>
        <dbReference type="ARBA" id="ARBA00001862"/>
    </source>
</evidence>
<evidence type="ECO:0000256" key="10">
    <source>
        <dbReference type="ARBA" id="ARBA00022842"/>
    </source>
</evidence>
<comment type="pathway">
    <text evidence="3">Amino-sugar metabolism; N-acetylneuraminate metabolism.</text>
</comment>
<comment type="cofactor">
    <cofactor evidence="2">
        <name>Mg(2+)</name>
        <dbReference type="ChEBI" id="CHEBI:18420"/>
    </cofactor>
</comment>
<dbReference type="SFLD" id="SFLDG01136">
    <property type="entry name" value="C1.6:_Phosphoserine_Phosphatas"/>
    <property type="match status" value="1"/>
</dbReference>
<organism evidence="11 12">
    <name type="scientific">Jatrophihabitans endophyticus</name>
    <dbReference type="NCBI Taxonomy" id="1206085"/>
    <lineage>
        <taxon>Bacteria</taxon>
        <taxon>Bacillati</taxon>
        <taxon>Actinomycetota</taxon>
        <taxon>Actinomycetes</taxon>
        <taxon>Jatrophihabitantales</taxon>
        <taxon>Jatrophihabitantaceae</taxon>
        <taxon>Jatrophihabitans</taxon>
    </lineage>
</organism>
<sequence length="387" mass="40373">MVAVIPARGGSKGVPGKNVTEVGGRPLVARAVAAARAAGHVDRVLVSTDDPLIASAARDAGAEIVDRPVALADDTATSESALRHALDTAAPEAEVVLLVQCTSPFLSADDVDGVAAAVLGGADSAFTAAVSHGFLWRPDGTGVNHDPATRPRRQDRPVELLETGAAYAMRVDGFRRTGHRFFGRVVPVAVDPARTLEIDEPADLDRARLLAPLVDHATSIGLADVDALVLDFDGTLTDDRVVVDQDGRESVTVHRGDGLGIAALRRAGLAVVILSTEQNPVVSARARKLNIPALQGIEAKGVALAQWCADHGHDLARTAYVGNDVNDLPCFDIVGWPIAVADAHHSVRARARIVTAAAGGHGAIREVASRLLGKEIRDGSDSLALHR</sequence>
<dbReference type="InterPro" id="IPR023214">
    <property type="entry name" value="HAD_sf"/>
</dbReference>
<dbReference type="Pfam" id="PF08282">
    <property type="entry name" value="Hydrolase_3"/>
    <property type="match status" value="1"/>
</dbReference>
<dbReference type="Gene3D" id="3.90.550.10">
    <property type="entry name" value="Spore Coat Polysaccharide Biosynthesis Protein SpsA, Chain A"/>
    <property type="match status" value="1"/>
</dbReference>
<reference evidence="11 12" key="1">
    <citation type="submission" date="2016-11" db="EMBL/GenBank/DDBJ databases">
        <authorList>
            <person name="Jaros S."/>
            <person name="Januszkiewicz K."/>
            <person name="Wedrychowicz H."/>
        </authorList>
    </citation>
    <scope>NUCLEOTIDE SEQUENCE [LARGE SCALE GENOMIC DNA]</scope>
    <source>
        <strain evidence="11 12">DSM 45627</strain>
    </source>
</reference>
<dbReference type="AlphaFoldDB" id="A0A1M5LCQ5"/>
<gene>
    <name evidence="11" type="ORF">SAMN05443575_2415</name>
</gene>
<keyword evidence="9" id="KW-0378">Hydrolase</keyword>
<keyword evidence="10" id="KW-0460">Magnesium</keyword>
<accession>A0A1M5LCQ5</accession>
<evidence type="ECO:0000256" key="8">
    <source>
        <dbReference type="ARBA" id="ARBA00022723"/>
    </source>
</evidence>
<keyword evidence="12" id="KW-1185">Reference proteome</keyword>
<dbReference type="EC" id="2.7.7.43" evidence="7"/>
<dbReference type="Gene3D" id="3.40.50.1000">
    <property type="entry name" value="HAD superfamily/HAD-like"/>
    <property type="match status" value="1"/>
</dbReference>
<evidence type="ECO:0000256" key="2">
    <source>
        <dbReference type="ARBA" id="ARBA00001946"/>
    </source>
</evidence>